<dbReference type="GO" id="GO:0005829">
    <property type="term" value="C:cytosol"/>
    <property type="evidence" value="ECO:0007669"/>
    <property type="project" value="TreeGrafter"/>
</dbReference>
<dbReference type="InterPro" id="IPR006255">
    <property type="entry name" value="SucB"/>
</dbReference>
<dbReference type="GO" id="GO:0006099">
    <property type="term" value="P:tricarboxylic acid cycle"/>
    <property type="evidence" value="ECO:0007669"/>
    <property type="project" value="UniProtKB-UniRule"/>
</dbReference>
<evidence type="ECO:0000256" key="6">
    <source>
        <dbReference type="ARBA" id="ARBA00022679"/>
    </source>
</evidence>
<evidence type="ECO:0000256" key="3">
    <source>
        <dbReference type="ARBA" id="ARBA00005145"/>
    </source>
</evidence>
<feature type="domain" description="Lipoyl-binding" evidence="12">
    <location>
        <begin position="114"/>
        <end position="189"/>
    </location>
</feature>
<gene>
    <name evidence="13" type="primary">sucB_2</name>
    <name evidence="13" type="ORF">MBHS_04432</name>
</gene>
<evidence type="ECO:0000256" key="7">
    <source>
        <dbReference type="ARBA" id="ARBA00022823"/>
    </source>
</evidence>
<dbReference type="CDD" id="cd06849">
    <property type="entry name" value="lipoyl_domain"/>
    <property type="match status" value="2"/>
</dbReference>
<feature type="compositionally biased region" description="Pro residues" evidence="11">
    <location>
        <begin position="272"/>
        <end position="281"/>
    </location>
</feature>
<dbReference type="SUPFAM" id="SSF52777">
    <property type="entry name" value="CoA-dependent acyltransferases"/>
    <property type="match status" value="1"/>
</dbReference>
<keyword evidence="6 13" id="KW-0808">Transferase</keyword>
<keyword evidence="5" id="KW-0816">Tricarboxylic acid cycle</keyword>
<dbReference type="RefSeq" id="WP_103922072.1">
    <property type="nucleotide sequence ID" value="NZ_FMSV02000552.1"/>
</dbReference>
<dbReference type="InterPro" id="IPR011053">
    <property type="entry name" value="Single_hybrid_motif"/>
</dbReference>
<feature type="region of interest" description="Disordered" evidence="11">
    <location>
        <begin position="262"/>
        <end position="293"/>
    </location>
</feature>
<dbReference type="InterPro" id="IPR000089">
    <property type="entry name" value="Biotin_lipoyl"/>
</dbReference>
<comment type="catalytic activity">
    <reaction evidence="9">
        <text>N(6)-[(R)-dihydrolipoyl]-L-lysyl-[protein] + succinyl-CoA = N(6)-[(R)-S(8)-succinyldihydrolipoyl]-L-lysyl-[protein] + CoA</text>
        <dbReference type="Rhea" id="RHEA:15213"/>
        <dbReference type="Rhea" id="RHEA-COMP:10475"/>
        <dbReference type="Rhea" id="RHEA-COMP:20092"/>
        <dbReference type="ChEBI" id="CHEBI:57287"/>
        <dbReference type="ChEBI" id="CHEBI:57292"/>
        <dbReference type="ChEBI" id="CHEBI:83100"/>
        <dbReference type="ChEBI" id="CHEBI:83120"/>
        <dbReference type="EC" id="2.3.1.61"/>
    </reaction>
</comment>
<evidence type="ECO:0000256" key="5">
    <source>
        <dbReference type="ARBA" id="ARBA00022532"/>
    </source>
</evidence>
<accession>A0A1H6FEP2</accession>
<dbReference type="NCBIfam" id="NF004309">
    <property type="entry name" value="PRK05704.1"/>
    <property type="match status" value="1"/>
</dbReference>
<dbReference type="AlphaFoldDB" id="A0A1H6FEP2"/>
<dbReference type="GO" id="GO:0033512">
    <property type="term" value="P:L-lysine catabolic process to acetyl-CoA via saccharopine"/>
    <property type="evidence" value="ECO:0007669"/>
    <property type="project" value="UniProtKB-UniPathway"/>
</dbReference>
<dbReference type="EMBL" id="FMSV02000552">
    <property type="protein sequence ID" value="SEH08540.1"/>
    <property type="molecule type" value="Genomic_DNA"/>
</dbReference>
<dbReference type="SUPFAM" id="SSF51230">
    <property type="entry name" value="Single hybrid motif"/>
    <property type="match status" value="2"/>
</dbReference>
<dbReference type="NCBIfam" id="TIGR01347">
    <property type="entry name" value="sucB"/>
    <property type="match status" value="1"/>
</dbReference>
<evidence type="ECO:0000259" key="12">
    <source>
        <dbReference type="PROSITE" id="PS50968"/>
    </source>
</evidence>
<evidence type="ECO:0000256" key="11">
    <source>
        <dbReference type="SAM" id="MobiDB-lite"/>
    </source>
</evidence>
<dbReference type="Pfam" id="PF00364">
    <property type="entry name" value="Biotin_lipoyl"/>
    <property type="match status" value="2"/>
</dbReference>
<evidence type="ECO:0000256" key="9">
    <source>
        <dbReference type="ARBA" id="ARBA00052761"/>
    </source>
</evidence>
<dbReference type="PANTHER" id="PTHR43416:SF5">
    <property type="entry name" value="DIHYDROLIPOYLLYSINE-RESIDUE SUCCINYLTRANSFERASE COMPONENT OF 2-OXOGLUTARATE DEHYDROGENASE COMPLEX, MITOCHONDRIAL"/>
    <property type="match status" value="1"/>
</dbReference>
<sequence>MVQVKVPPLAESLTEAVVMEWVKQPGDWVKADEKLVDLETDKIVLEVVAPQTGRLNEILKPKDTVVGSEEVLAEIIAQAPPTEAVPVDMPEATEVEQDKTTAKDTSDATDSPEKIKIKVPALAENITQAVMLPWYKKPGSWVKSGDHLVEIETDGMVLEIVAPYNGQLRKIYQTEGDVVSSHDVLGDLFVSSEEMSSREIPIQVPPMPEIQIDIPENIEVNLAMAPKTGPAVRRMTTELGITPEQVPHHGDRVRREDVLNYQQQQEKQTPAPVTPVTPKPAPQTTHTKPRIQIPADPFGREQERVPMNRLRSRVSERLLEAQQNHAILTTFNEVNMQPIMDLRKQHQPAFEKAYDVRLGFMSFFVKAAIVALQKYPVLNASSTNDEIIYHGFYDIGIAVSTQRGLVVPVLRDADQLSFAQIEKNIRAYGQKAKENRLKMTDLEGGTFSITNGGIFGSMLSTPILNPPQSAILGMHNIVERPVAENGEVVIRPVMYIALSYDHRIIDGRDAVQGLVAIKQSLEDPMRLLLEL</sequence>
<dbReference type="InterPro" id="IPR003016">
    <property type="entry name" value="2-oxoA_DH_lipoyl-BS"/>
</dbReference>
<dbReference type="UniPathway" id="UPA00868">
    <property type="reaction ID" value="UER00840"/>
</dbReference>
<dbReference type="Pfam" id="PF00198">
    <property type="entry name" value="2-oxoacid_dh"/>
    <property type="match status" value="1"/>
</dbReference>
<dbReference type="OrthoDB" id="9805770at2"/>
<keyword evidence="8 13" id="KW-0012">Acyltransferase</keyword>
<evidence type="ECO:0000256" key="1">
    <source>
        <dbReference type="ARBA" id="ARBA00001938"/>
    </source>
</evidence>
<dbReference type="InterPro" id="IPR050537">
    <property type="entry name" value="2-oxoacid_dehydrogenase"/>
</dbReference>
<dbReference type="InterPro" id="IPR023213">
    <property type="entry name" value="CAT-like_dom_sf"/>
</dbReference>
<feature type="compositionally biased region" description="Basic and acidic residues" evidence="11">
    <location>
        <begin position="96"/>
        <end position="111"/>
    </location>
</feature>
<evidence type="ECO:0000313" key="13">
    <source>
        <dbReference type="EMBL" id="SEH08540.1"/>
    </source>
</evidence>
<dbReference type="Gene3D" id="4.10.320.10">
    <property type="entry name" value="E3-binding domain"/>
    <property type="match status" value="1"/>
</dbReference>
<keyword evidence="7" id="KW-0450">Lipoyl</keyword>
<reference evidence="13 14" key="1">
    <citation type="submission" date="2016-10" db="EMBL/GenBank/DDBJ databases">
        <authorList>
            <person name="de Groot N.N."/>
        </authorList>
    </citation>
    <scope>NUCLEOTIDE SEQUENCE [LARGE SCALE GENOMIC DNA]</scope>
    <source>
        <strain evidence="13">MBHS1</strain>
    </source>
</reference>
<organism evidence="13 14">
    <name type="scientific">Candidatus Venteria ishoeyi</name>
    <dbReference type="NCBI Taxonomy" id="1899563"/>
    <lineage>
        <taxon>Bacteria</taxon>
        <taxon>Pseudomonadati</taxon>
        <taxon>Pseudomonadota</taxon>
        <taxon>Gammaproteobacteria</taxon>
        <taxon>Thiotrichales</taxon>
        <taxon>Thiotrichaceae</taxon>
        <taxon>Venteria</taxon>
    </lineage>
</organism>
<feature type="domain" description="Lipoyl-binding" evidence="12">
    <location>
        <begin position="1"/>
        <end position="76"/>
    </location>
</feature>
<dbReference type="InterPro" id="IPR036625">
    <property type="entry name" value="E3-bd_dom_sf"/>
</dbReference>
<comment type="cofactor">
    <cofactor evidence="1">
        <name>(R)-lipoate</name>
        <dbReference type="ChEBI" id="CHEBI:83088"/>
    </cofactor>
</comment>
<dbReference type="Proteomes" id="UP000236724">
    <property type="component" value="Unassembled WGS sequence"/>
</dbReference>
<evidence type="ECO:0000256" key="4">
    <source>
        <dbReference type="ARBA" id="ARBA00007317"/>
    </source>
</evidence>
<dbReference type="GO" id="GO:0045252">
    <property type="term" value="C:oxoglutarate dehydrogenase complex"/>
    <property type="evidence" value="ECO:0007669"/>
    <property type="project" value="UniProtKB-UniRule"/>
</dbReference>
<dbReference type="InterPro" id="IPR001078">
    <property type="entry name" value="2-oxoacid_DH_actylTfrase"/>
</dbReference>
<evidence type="ECO:0000313" key="14">
    <source>
        <dbReference type="Proteomes" id="UP000236724"/>
    </source>
</evidence>
<feature type="region of interest" description="Disordered" evidence="11">
    <location>
        <begin position="92"/>
        <end position="111"/>
    </location>
</feature>
<dbReference type="Gene3D" id="3.30.559.10">
    <property type="entry name" value="Chloramphenicol acetyltransferase-like domain"/>
    <property type="match status" value="1"/>
</dbReference>
<comment type="pathway">
    <text evidence="3">Amino-acid degradation; L-lysine degradation via saccharopine pathway; glutaryl-CoA from L-lysine: step 6/6.</text>
</comment>
<proteinExistence type="inferred from homology"/>
<comment type="function">
    <text evidence="2">E2 component of the 2-oxoglutarate dehydrogenase (OGDH) complex which catalyzes the second step in the conversion of 2-oxoglutarate to succinyl-CoA and CO(2).</text>
</comment>
<evidence type="ECO:0000256" key="2">
    <source>
        <dbReference type="ARBA" id="ARBA00004052"/>
    </source>
</evidence>
<dbReference type="PROSITE" id="PS00189">
    <property type="entry name" value="LIPOYL"/>
    <property type="match status" value="1"/>
</dbReference>
<evidence type="ECO:0000256" key="8">
    <source>
        <dbReference type="ARBA" id="ARBA00023315"/>
    </source>
</evidence>
<dbReference type="GO" id="GO:0004149">
    <property type="term" value="F:dihydrolipoyllysine-residue succinyltransferase activity"/>
    <property type="evidence" value="ECO:0007669"/>
    <property type="project" value="UniProtKB-UniRule"/>
</dbReference>
<evidence type="ECO:0000256" key="10">
    <source>
        <dbReference type="NCBIfam" id="TIGR01347"/>
    </source>
</evidence>
<dbReference type="PANTHER" id="PTHR43416">
    <property type="entry name" value="DIHYDROLIPOYLLYSINE-RESIDUE SUCCINYLTRANSFERASE COMPONENT OF 2-OXOGLUTARATE DEHYDROGENASE COMPLEX, MITOCHONDRIAL-RELATED"/>
    <property type="match status" value="1"/>
</dbReference>
<dbReference type="Gene3D" id="2.40.50.100">
    <property type="match status" value="2"/>
</dbReference>
<dbReference type="EC" id="2.3.1.61" evidence="10"/>
<protein>
    <recommendedName>
        <fullName evidence="10">Dihydrolipoyllysine-residue succinyltransferase</fullName>
        <ecNumber evidence="10">2.3.1.61</ecNumber>
    </recommendedName>
</protein>
<keyword evidence="14" id="KW-1185">Reference proteome</keyword>
<dbReference type="PROSITE" id="PS50968">
    <property type="entry name" value="BIOTINYL_LIPOYL"/>
    <property type="match status" value="2"/>
</dbReference>
<name>A0A1H6FEP2_9GAMM</name>
<comment type="similarity">
    <text evidence="4">Belongs to the 2-oxoacid dehydrogenase family.</text>
</comment>